<feature type="domain" description="ABC transmembrane type-1" evidence="9">
    <location>
        <begin position="40"/>
        <end position="325"/>
    </location>
</feature>
<feature type="transmembrane region" description="Helical" evidence="7">
    <location>
        <begin position="181"/>
        <end position="201"/>
    </location>
</feature>
<evidence type="ECO:0000313" key="11">
    <source>
        <dbReference type="Proteomes" id="UP001262410"/>
    </source>
</evidence>
<proteinExistence type="predicted"/>
<accession>A0ABU1JKX5</accession>
<dbReference type="PROSITE" id="PS00211">
    <property type="entry name" value="ABC_TRANSPORTER_1"/>
    <property type="match status" value="1"/>
</dbReference>
<dbReference type="Gene3D" id="1.20.1560.10">
    <property type="entry name" value="ABC transporter type 1, transmembrane domain"/>
    <property type="match status" value="1"/>
</dbReference>
<feature type="transmembrane region" description="Helical" evidence="7">
    <location>
        <begin position="152"/>
        <end position="175"/>
    </location>
</feature>
<dbReference type="InterPro" id="IPR036640">
    <property type="entry name" value="ABC1_TM_sf"/>
</dbReference>
<evidence type="ECO:0000256" key="5">
    <source>
        <dbReference type="ARBA" id="ARBA00022989"/>
    </source>
</evidence>
<gene>
    <name evidence="10" type="ORF">E9232_001786</name>
</gene>
<dbReference type="InterPro" id="IPR039421">
    <property type="entry name" value="Type_1_exporter"/>
</dbReference>
<keyword evidence="11" id="KW-1185">Reference proteome</keyword>
<evidence type="ECO:0000256" key="6">
    <source>
        <dbReference type="ARBA" id="ARBA00023136"/>
    </source>
</evidence>
<dbReference type="RefSeq" id="WP_309793478.1">
    <property type="nucleotide sequence ID" value="NZ_JAVDPW010000003.1"/>
</dbReference>
<feature type="transmembrane region" description="Helical" evidence="7">
    <location>
        <begin position="264"/>
        <end position="285"/>
    </location>
</feature>
<evidence type="ECO:0000256" key="1">
    <source>
        <dbReference type="ARBA" id="ARBA00004651"/>
    </source>
</evidence>
<dbReference type="InterPro" id="IPR003593">
    <property type="entry name" value="AAA+_ATPase"/>
</dbReference>
<evidence type="ECO:0000256" key="4">
    <source>
        <dbReference type="ARBA" id="ARBA00022840"/>
    </source>
</evidence>
<evidence type="ECO:0000313" key="10">
    <source>
        <dbReference type="EMBL" id="MDR6289271.1"/>
    </source>
</evidence>
<keyword evidence="5 7" id="KW-1133">Transmembrane helix</keyword>
<evidence type="ECO:0000256" key="7">
    <source>
        <dbReference type="SAM" id="Phobius"/>
    </source>
</evidence>
<evidence type="ECO:0000259" key="9">
    <source>
        <dbReference type="PROSITE" id="PS50929"/>
    </source>
</evidence>
<evidence type="ECO:0000256" key="2">
    <source>
        <dbReference type="ARBA" id="ARBA00022692"/>
    </source>
</evidence>
<dbReference type="InterPro" id="IPR017871">
    <property type="entry name" value="ABC_transporter-like_CS"/>
</dbReference>
<dbReference type="PROSITE" id="PS50929">
    <property type="entry name" value="ABC_TM1F"/>
    <property type="match status" value="1"/>
</dbReference>
<sequence>MSMTPPRGDHRARPGDFATLRRVMPYLWQGESWPVRLRILACVALVFLSSFAVALVPLLFSFAIDSYAGRANPWAVGGIGIITAYALASWVGRILGELQYAAYGPIEHRLVRRLSRTFFTHLHGLSLRFHLGRRTGAVSEDLGRGLSGIRELIYDVAFRILPLLIEIAATCIILLAHLPPFYALVTAATLAAFAWAMTLGADSLRSTIRSMNRESSSAHAVAIDSLINYETVKYFGAEGAIGRRYDERLEEVERLAARGLALRSLNGIAQMTVLSVGLAILLILGGRAVQAGTMTVGDLVLLNTYFVRLARPLEQLSRLYRVIRNSLGSVEQMFALLDEAPEVTDAPDARPLAAGRGELAFEHVSFAYDPRRPILRDVGFAIPAGRTLAIVGASGAGKSTIARLLFRFYDPSGGRILLDGQDLRDITQASLRGAIAVVPQDTVLLNETLRDNLAFGRPDATDEEVEDAARIAQLDRFVAGLPDGWETMVGERGLKLSGGEKQRVAIARAVLKQPRLFIFDEATSSLDSATEQAIQERLAEASRGTTTLIIAHRLSTVVHADEILVLDHGRIAERGSHAALLARGGLYAALWGRQQRVVEPAAE</sequence>
<dbReference type="GO" id="GO:0005524">
    <property type="term" value="F:ATP binding"/>
    <property type="evidence" value="ECO:0007669"/>
    <property type="project" value="UniProtKB-KW"/>
</dbReference>
<feature type="transmembrane region" description="Helical" evidence="7">
    <location>
        <begin position="39"/>
        <end position="62"/>
    </location>
</feature>
<dbReference type="SUPFAM" id="SSF52540">
    <property type="entry name" value="P-loop containing nucleoside triphosphate hydrolases"/>
    <property type="match status" value="1"/>
</dbReference>
<dbReference type="InterPro" id="IPR011527">
    <property type="entry name" value="ABC1_TM_dom"/>
</dbReference>
<dbReference type="Gene3D" id="3.40.50.300">
    <property type="entry name" value="P-loop containing nucleotide triphosphate hydrolases"/>
    <property type="match status" value="1"/>
</dbReference>
<feature type="domain" description="ABC transporter" evidence="8">
    <location>
        <begin position="359"/>
        <end position="593"/>
    </location>
</feature>
<dbReference type="InterPro" id="IPR027417">
    <property type="entry name" value="P-loop_NTPase"/>
</dbReference>
<dbReference type="InterPro" id="IPR003439">
    <property type="entry name" value="ABC_transporter-like_ATP-bd"/>
</dbReference>
<dbReference type="Pfam" id="PF00005">
    <property type="entry name" value="ABC_tran"/>
    <property type="match status" value="1"/>
</dbReference>
<dbReference type="CDD" id="cd18582">
    <property type="entry name" value="ABC_6TM_ATM1_ABCB7"/>
    <property type="match status" value="1"/>
</dbReference>
<keyword evidence="4 10" id="KW-0067">ATP-binding</keyword>
<evidence type="ECO:0000259" key="8">
    <source>
        <dbReference type="PROSITE" id="PS50893"/>
    </source>
</evidence>
<comment type="subcellular location">
    <subcellularLocation>
        <location evidence="1">Cell membrane</location>
        <topology evidence="1">Multi-pass membrane protein</topology>
    </subcellularLocation>
</comment>
<keyword evidence="2 7" id="KW-0812">Transmembrane</keyword>
<keyword evidence="3" id="KW-0547">Nucleotide-binding</keyword>
<protein>
    <submittedName>
        <fullName evidence="10">ATP-binding cassette subfamily B protein</fullName>
    </submittedName>
</protein>
<dbReference type="EMBL" id="JAVDPW010000003">
    <property type="protein sequence ID" value="MDR6289271.1"/>
    <property type="molecule type" value="Genomic_DNA"/>
</dbReference>
<dbReference type="Proteomes" id="UP001262410">
    <property type="component" value="Unassembled WGS sequence"/>
</dbReference>
<feature type="transmembrane region" description="Helical" evidence="7">
    <location>
        <begin position="74"/>
        <end position="92"/>
    </location>
</feature>
<dbReference type="PROSITE" id="PS50893">
    <property type="entry name" value="ABC_TRANSPORTER_2"/>
    <property type="match status" value="1"/>
</dbReference>
<dbReference type="SMART" id="SM00382">
    <property type="entry name" value="AAA"/>
    <property type="match status" value="1"/>
</dbReference>
<name>A0ABU1JKX5_9PROT</name>
<keyword evidence="6 7" id="KW-0472">Membrane</keyword>
<evidence type="ECO:0000256" key="3">
    <source>
        <dbReference type="ARBA" id="ARBA00022741"/>
    </source>
</evidence>
<dbReference type="PANTHER" id="PTHR24221:SF654">
    <property type="entry name" value="ATP-BINDING CASSETTE SUB-FAMILY B MEMBER 6"/>
    <property type="match status" value="1"/>
</dbReference>
<reference evidence="10 11" key="1">
    <citation type="submission" date="2023-07" db="EMBL/GenBank/DDBJ databases">
        <title>Sorghum-associated microbial communities from plants grown in Nebraska, USA.</title>
        <authorList>
            <person name="Schachtman D."/>
        </authorList>
    </citation>
    <scope>NUCLEOTIDE SEQUENCE [LARGE SCALE GENOMIC DNA]</scope>
    <source>
        <strain evidence="10 11">584</strain>
    </source>
</reference>
<dbReference type="PANTHER" id="PTHR24221">
    <property type="entry name" value="ATP-BINDING CASSETTE SUB-FAMILY B"/>
    <property type="match status" value="1"/>
</dbReference>
<comment type="caution">
    <text evidence="10">The sequence shown here is derived from an EMBL/GenBank/DDBJ whole genome shotgun (WGS) entry which is preliminary data.</text>
</comment>
<dbReference type="SUPFAM" id="SSF90123">
    <property type="entry name" value="ABC transporter transmembrane region"/>
    <property type="match status" value="1"/>
</dbReference>
<dbReference type="Pfam" id="PF00664">
    <property type="entry name" value="ABC_membrane"/>
    <property type="match status" value="1"/>
</dbReference>
<organism evidence="10 11">
    <name type="scientific">Inquilinus ginsengisoli</name>
    <dbReference type="NCBI Taxonomy" id="363840"/>
    <lineage>
        <taxon>Bacteria</taxon>
        <taxon>Pseudomonadati</taxon>
        <taxon>Pseudomonadota</taxon>
        <taxon>Alphaproteobacteria</taxon>
        <taxon>Rhodospirillales</taxon>
        <taxon>Rhodospirillaceae</taxon>
        <taxon>Inquilinus</taxon>
    </lineage>
</organism>